<protein>
    <submittedName>
        <fullName evidence="1">Extensin</fullName>
    </submittedName>
</protein>
<dbReference type="Proteomes" id="UP001140949">
    <property type="component" value="Unassembled WGS sequence"/>
</dbReference>
<sequence>MHEYLKPMVSQLLPALSISSRISGLSHATINISIFIIVSKPNRS</sequence>
<dbReference type="AlphaFoldDB" id="A0AAX6HHK4"/>
<reference evidence="1" key="1">
    <citation type="journal article" date="2023" name="GigaByte">
        <title>Genome assembly of the bearded iris, Iris pallida Lam.</title>
        <authorList>
            <person name="Bruccoleri R.E."/>
            <person name="Oakeley E.J."/>
            <person name="Faust A.M.E."/>
            <person name="Altorfer M."/>
            <person name="Dessus-Babus S."/>
            <person name="Burckhardt D."/>
            <person name="Oertli M."/>
            <person name="Naumann U."/>
            <person name="Petersen F."/>
            <person name="Wong J."/>
        </authorList>
    </citation>
    <scope>NUCLEOTIDE SEQUENCE</scope>
    <source>
        <strain evidence="1">GSM-AAB239-AS_SAM_17_03QT</strain>
    </source>
</reference>
<gene>
    <name evidence="1" type="ORF">M6B38_310770</name>
</gene>
<accession>A0AAX6HHK4</accession>
<proteinExistence type="predicted"/>
<evidence type="ECO:0000313" key="1">
    <source>
        <dbReference type="EMBL" id="KAJ6840343.1"/>
    </source>
</evidence>
<comment type="caution">
    <text evidence="1">The sequence shown here is derived from an EMBL/GenBank/DDBJ whole genome shotgun (WGS) entry which is preliminary data.</text>
</comment>
<keyword evidence="2" id="KW-1185">Reference proteome</keyword>
<reference evidence="1" key="2">
    <citation type="submission" date="2023-04" db="EMBL/GenBank/DDBJ databases">
        <authorList>
            <person name="Bruccoleri R.E."/>
            <person name="Oakeley E.J."/>
            <person name="Faust A.-M."/>
            <person name="Dessus-Babus S."/>
            <person name="Altorfer M."/>
            <person name="Burckhardt D."/>
            <person name="Oertli M."/>
            <person name="Naumann U."/>
            <person name="Petersen F."/>
            <person name="Wong J."/>
        </authorList>
    </citation>
    <scope>NUCLEOTIDE SEQUENCE</scope>
    <source>
        <strain evidence="1">GSM-AAB239-AS_SAM_17_03QT</strain>
        <tissue evidence="1">Leaf</tissue>
    </source>
</reference>
<dbReference type="EMBL" id="JANAVB010009400">
    <property type="protein sequence ID" value="KAJ6840343.1"/>
    <property type="molecule type" value="Genomic_DNA"/>
</dbReference>
<name>A0AAX6HHK4_IRIPA</name>
<evidence type="ECO:0000313" key="2">
    <source>
        <dbReference type="Proteomes" id="UP001140949"/>
    </source>
</evidence>
<organism evidence="1 2">
    <name type="scientific">Iris pallida</name>
    <name type="common">Sweet iris</name>
    <dbReference type="NCBI Taxonomy" id="29817"/>
    <lineage>
        <taxon>Eukaryota</taxon>
        <taxon>Viridiplantae</taxon>
        <taxon>Streptophyta</taxon>
        <taxon>Embryophyta</taxon>
        <taxon>Tracheophyta</taxon>
        <taxon>Spermatophyta</taxon>
        <taxon>Magnoliopsida</taxon>
        <taxon>Liliopsida</taxon>
        <taxon>Asparagales</taxon>
        <taxon>Iridaceae</taxon>
        <taxon>Iridoideae</taxon>
        <taxon>Irideae</taxon>
        <taxon>Iris</taxon>
    </lineage>
</organism>